<sequence>MKTILTTMILILFSSFIVSCTADDFTEDTELNSIEKNIQGTGDDDSNSVDETEKG</sequence>
<dbReference type="RefSeq" id="WP_177190029.1">
    <property type="nucleotide sequence ID" value="NZ_FOKU01000002.1"/>
</dbReference>
<evidence type="ECO:0000256" key="1">
    <source>
        <dbReference type="SAM" id="MobiDB-lite"/>
    </source>
</evidence>
<reference evidence="3 4" key="1">
    <citation type="submission" date="2016-10" db="EMBL/GenBank/DDBJ databases">
        <authorList>
            <person name="Varghese N."/>
            <person name="Submissions S."/>
        </authorList>
    </citation>
    <scope>NUCLEOTIDE SEQUENCE [LARGE SCALE GENOMIC DNA]</scope>
    <source>
        <strain evidence="3 4">DSM 26351</strain>
    </source>
</reference>
<keyword evidence="4" id="KW-1185">Reference proteome</keyword>
<evidence type="ECO:0008006" key="5">
    <source>
        <dbReference type="Google" id="ProtNLM"/>
    </source>
</evidence>
<comment type="caution">
    <text evidence="3">The sequence shown here is derived from an EMBL/GenBank/DDBJ whole genome shotgun (WGS) entry which is preliminary data.</text>
</comment>
<feature type="region of interest" description="Disordered" evidence="1">
    <location>
        <begin position="36"/>
        <end position="55"/>
    </location>
</feature>
<organism evidence="3 4">
    <name type="scientific">Flagellimonas taeanensis</name>
    <dbReference type="NCBI Taxonomy" id="1005926"/>
    <lineage>
        <taxon>Bacteria</taxon>
        <taxon>Pseudomonadati</taxon>
        <taxon>Bacteroidota</taxon>
        <taxon>Flavobacteriia</taxon>
        <taxon>Flavobacteriales</taxon>
        <taxon>Flavobacteriaceae</taxon>
        <taxon>Flagellimonas</taxon>
    </lineage>
</organism>
<accession>A0A1I1E2B3</accession>
<keyword evidence="2" id="KW-0732">Signal</keyword>
<dbReference type="EMBL" id="FOKU01000002">
    <property type="protein sequence ID" value="SFB80806.1"/>
    <property type="molecule type" value="Genomic_DNA"/>
</dbReference>
<feature type="compositionally biased region" description="Acidic residues" evidence="1">
    <location>
        <begin position="42"/>
        <end position="55"/>
    </location>
</feature>
<name>A0A1I1E2B3_9FLAO</name>
<feature type="signal peptide" evidence="2">
    <location>
        <begin position="1"/>
        <end position="22"/>
    </location>
</feature>
<evidence type="ECO:0000313" key="4">
    <source>
        <dbReference type="Proteomes" id="UP000198940"/>
    </source>
</evidence>
<evidence type="ECO:0000256" key="2">
    <source>
        <dbReference type="SAM" id="SignalP"/>
    </source>
</evidence>
<dbReference type="Proteomes" id="UP000198940">
    <property type="component" value="Unassembled WGS sequence"/>
</dbReference>
<dbReference type="PROSITE" id="PS51257">
    <property type="entry name" value="PROKAR_LIPOPROTEIN"/>
    <property type="match status" value="1"/>
</dbReference>
<feature type="chain" id="PRO_5046729884" description="Secreted protein" evidence="2">
    <location>
        <begin position="23"/>
        <end position="55"/>
    </location>
</feature>
<evidence type="ECO:0000313" key="3">
    <source>
        <dbReference type="EMBL" id="SFB80806.1"/>
    </source>
</evidence>
<protein>
    <recommendedName>
        <fullName evidence="5">Secreted protein</fullName>
    </recommendedName>
</protein>
<proteinExistence type="predicted"/>
<gene>
    <name evidence="3" type="ORF">SAMN04487891_102452</name>
</gene>